<dbReference type="Proteomes" id="UP000324748">
    <property type="component" value="Unassembled WGS sequence"/>
</dbReference>
<dbReference type="PROSITE" id="PS51257">
    <property type="entry name" value="PROKAR_LIPOPROTEIN"/>
    <property type="match status" value="1"/>
</dbReference>
<organism evidence="1 3">
    <name type="scientific">Puccinia graminis f. sp. tritici</name>
    <dbReference type="NCBI Taxonomy" id="56615"/>
    <lineage>
        <taxon>Eukaryota</taxon>
        <taxon>Fungi</taxon>
        <taxon>Dikarya</taxon>
        <taxon>Basidiomycota</taxon>
        <taxon>Pucciniomycotina</taxon>
        <taxon>Pucciniomycetes</taxon>
        <taxon>Pucciniales</taxon>
        <taxon>Pucciniaceae</taxon>
        <taxon>Puccinia</taxon>
    </lineage>
</organism>
<comment type="caution">
    <text evidence="1">The sequence shown here is derived from an EMBL/GenBank/DDBJ whole genome shotgun (WGS) entry which is preliminary data.</text>
</comment>
<protein>
    <submittedName>
        <fullName evidence="1">Uncharacterized protein</fullName>
    </submittedName>
</protein>
<proteinExistence type="predicted"/>
<dbReference type="EMBL" id="VSWC01000106">
    <property type="protein sequence ID" value="KAA1085872.1"/>
    <property type="molecule type" value="Genomic_DNA"/>
</dbReference>
<evidence type="ECO:0000313" key="2">
    <source>
        <dbReference type="EMBL" id="KAA1090390.1"/>
    </source>
</evidence>
<gene>
    <name evidence="1" type="ORF">PGT21_022059</name>
    <name evidence="2" type="ORF">PGTUg99_006692</name>
</gene>
<name>A0A5B0NB05_PUCGR</name>
<evidence type="ECO:0000313" key="1">
    <source>
        <dbReference type="EMBL" id="KAA1085872.1"/>
    </source>
</evidence>
<dbReference type="EMBL" id="VDEP01000386">
    <property type="protein sequence ID" value="KAA1090390.1"/>
    <property type="molecule type" value="Genomic_DNA"/>
</dbReference>
<sequence length="221" mass="24489">MECKVRPSRTRCQTEPVKIACLGSPPLSSGLLSGCTASNTERNFDHRPVAVNREDFPPNAVSPGGANYRLYRYCNACRVRLRGGTSRDWDPRKAELIYPSSVQPVKGSDRSFGVNRARHRDTGPFKDVVQQQVLHCICSLRCPGRLSACPAKQLSIPDLTSSNNVALLDPTRDLAILQDLDPLKLELAFLTVIWIRVHNPLKFPPSRFDPGNVPSSLNNTL</sequence>
<accession>A0A5B0NB05</accession>
<dbReference type="Proteomes" id="UP000325313">
    <property type="component" value="Unassembled WGS sequence"/>
</dbReference>
<keyword evidence="3" id="KW-1185">Reference proteome</keyword>
<reference evidence="3 4" key="1">
    <citation type="submission" date="2019-05" db="EMBL/GenBank/DDBJ databases">
        <title>Emergence of the Ug99 lineage of the wheat stem rust pathogen through somatic hybridization.</title>
        <authorList>
            <person name="Li F."/>
            <person name="Upadhyaya N.M."/>
            <person name="Sperschneider J."/>
            <person name="Matny O."/>
            <person name="Nguyen-Phuc H."/>
            <person name="Mago R."/>
            <person name="Raley C."/>
            <person name="Miller M.E."/>
            <person name="Silverstein K.A.T."/>
            <person name="Henningsen E."/>
            <person name="Hirsch C.D."/>
            <person name="Visser B."/>
            <person name="Pretorius Z.A."/>
            <person name="Steffenson B.J."/>
            <person name="Schwessinger B."/>
            <person name="Dodds P.N."/>
            <person name="Figueroa M."/>
        </authorList>
    </citation>
    <scope>NUCLEOTIDE SEQUENCE [LARGE SCALE GENOMIC DNA]</scope>
    <source>
        <strain evidence="1">21-0</strain>
        <strain evidence="2 4">Ug99</strain>
    </source>
</reference>
<evidence type="ECO:0000313" key="3">
    <source>
        <dbReference type="Proteomes" id="UP000324748"/>
    </source>
</evidence>
<dbReference type="AlphaFoldDB" id="A0A5B0NB05"/>
<evidence type="ECO:0000313" key="4">
    <source>
        <dbReference type="Proteomes" id="UP000325313"/>
    </source>
</evidence>